<organism evidence="2 3">
    <name type="scientific">Oleiphilus messinensis</name>
    <dbReference type="NCBI Taxonomy" id="141451"/>
    <lineage>
        <taxon>Bacteria</taxon>
        <taxon>Pseudomonadati</taxon>
        <taxon>Pseudomonadota</taxon>
        <taxon>Gammaproteobacteria</taxon>
        <taxon>Oceanospirillales</taxon>
        <taxon>Oleiphilaceae</taxon>
        <taxon>Oleiphilus</taxon>
    </lineage>
</organism>
<dbReference type="InterPro" id="IPR002502">
    <property type="entry name" value="Amidase_domain"/>
</dbReference>
<dbReference type="InterPro" id="IPR036505">
    <property type="entry name" value="Amidase/PGRP_sf"/>
</dbReference>
<protein>
    <recommendedName>
        <fullName evidence="1">N-acetylmuramoyl-L-alanine amidase domain-containing protein</fullName>
    </recommendedName>
</protein>
<evidence type="ECO:0000313" key="2">
    <source>
        <dbReference type="EMBL" id="ARU55372.1"/>
    </source>
</evidence>
<keyword evidence="3" id="KW-1185">Reference proteome</keyword>
<dbReference type="CDD" id="cd06583">
    <property type="entry name" value="PGRP"/>
    <property type="match status" value="1"/>
</dbReference>
<proteinExistence type="predicted"/>
<dbReference type="KEGG" id="ome:OLMES_1293"/>
<name>A0A1Y0I4G6_9GAMM</name>
<dbReference type="Pfam" id="PF01510">
    <property type="entry name" value="Amidase_2"/>
    <property type="match status" value="1"/>
</dbReference>
<sequence length="321" mass="35377">MKKTTPKWKYGADIAFTKPTRTVNTIFLHCSASDVASHDDISVIENWHTVGNGWSRVGYHFFINKSGNIQSGCPIEKIPIAQKGHNTGSIAICLHGLKKAKFTDEQMVSVNKLCKAIVASYDKKIKIRGHCEVSKKSCPVFDYKKQLNLTTLGYLPDQSATKPQAKTPKSAMVQENESAPDIGITKTILTIELTAKGAHVRALQQILFQKGYGCAVDGHFGQQTDSAVRLLQKKKGLFADGVVGKKTINALFSQDNLVLKIDDRGTDVNVLQLMLAMYGQKVMHDGIFGTGTKEALKQQQRLLLLQTDGIFGPKTRQKMLT</sequence>
<dbReference type="EMBL" id="CP021425">
    <property type="protein sequence ID" value="ARU55372.1"/>
    <property type="molecule type" value="Genomic_DNA"/>
</dbReference>
<dbReference type="SUPFAM" id="SSF55846">
    <property type="entry name" value="N-acetylmuramoyl-L-alanine amidase-like"/>
    <property type="match status" value="1"/>
</dbReference>
<dbReference type="Pfam" id="PF01471">
    <property type="entry name" value="PG_binding_1"/>
    <property type="match status" value="2"/>
</dbReference>
<reference evidence="2 3" key="1">
    <citation type="submission" date="2017-05" db="EMBL/GenBank/DDBJ databases">
        <title>Genomic insights into alkan degradation activity of Oleiphilus messinensis.</title>
        <authorList>
            <person name="Kozyavkin S.A."/>
            <person name="Slesarev A.I."/>
            <person name="Golyshin P.N."/>
            <person name="Korzhenkov A."/>
            <person name="Golyshina O.N."/>
            <person name="Toshchakov S.V."/>
        </authorList>
    </citation>
    <scope>NUCLEOTIDE SEQUENCE [LARGE SCALE GENOMIC DNA]</scope>
    <source>
        <strain evidence="2 3">ME102</strain>
    </source>
</reference>
<evidence type="ECO:0000259" key="1">
    <source>
        <dbReference type="SMART" id="SM00644"/>
    </source>
</evidence>
<dbReference type="SMART" id="SM00644">
    <property type="entry name" value="Ami_2"/>
    <property type="match status" value="1"/>
</dbReference>
<dbReference type="InterPro" id="IPR036365">
    <property type="entry name" value="PGBD-like_sf"/>
</dbReference>
<dbReference type="InterPro" id="IPR036366">
    <property type="entry name" value="PGBDSf"/>
</dbReference>
<dbReference type="AlphaFoldDB" id="A0A1Y0I4G6"/>
<dbReference type="InterPro" id="IPR002477">
    <property type="entry name" value="Peptidoglycan-bd-like"/>
</dbReference>
<gene>
    <name evidence="2" type="ORF">OLMES_1293</name>
</gene>
<dbReference type="Gene3D" id="3.40.80.10">
    <property type="entry name" value="Peptidoglycan recognition protein-like"/>
    <property type="match status" value="1"/>
</dbReference>
<evidence type="ECO:0000313" key="3">
    <source>
        <dbReference type="Proteomes" id="UP000196027"/>
    </source>
</evidence>
<dbReference type="Proteomes" id="UP000196027">
    <property type="component" value="Chromosome"/>
</dbReference>
<dbReference type="SUPFAM" id="SSF47090">
    <property type="entry name" value="PGBD-like"/>
    <property type="match status" value="2"/>
</dbReference>
<dbReference type="RefSeq" id="WP_198343243.1">
    <property type="nucleotide sequence ID" value="NZ_CP021425.1"/>
</dbReference>
<accession>A0A1Y0I4G6</accession>
<dbReference type="GO" id="GO:0008745">
    <property type="term" value="F:N-acetylmuramoyl-L-alanine amidase activity"/>
    <property type="evidence" value="ECO:0007669"/>
    <property type="project" value="InterPro"/>
</dbReference>
<dbReference type="Gene3D" id="1.10.101.10">
    <property type="entry name" value="PGBD-like superfamily/PGBD"/>
    <property type="match status" value="2"/>
</dbReference>
<feature type="domain" description="N-acetylmuramoyl-L-alanine amidase" evidence="1">
    <location>
        <begin position="12"/>
        <end position="140"/>
    </location>
</feature>
<dbReference type="GO" id="GO:0009253">
    <property type="term" value="P:peptidoglycan catabolic process"/>
    <property type="evidence" value="ECO:0007669"/>
    <property type="project" value="InterPro"/>
</dbReference>